<dbReference type="HOGENOM" id="CLU_383797_0_0_1"/>
<keyword evidence="4" id="KW-0109">Calcium transport</keyword>
<keyword evidence="12" id="KW-1185">Reference proteome</keyword>
<dbReference type="SUPFAM" id="SSF48403">
    <property type="entry name" value="Ankyrin repeat"/>
    <property type="match status" value="1"/>
</dbReference>
<proteinExistence type="predicted"/>
<feature type="transmembrane region" description="Helical" evidence="9">
    <location>
        <begin position="536"/>
        <end position="558"/>
    </location>
</feature>
<keyword evidence="7" id="KW-0406">Ion transport</keyword>
<dbReference type="PaxDb" id="55529-EKX45817"/>
<dbReference type="EMBL" id="JH992997">
    <property type="protein sequence ID" value="EKX45817.1"/>
    <property type="molecule type" value="Genomic_DNA"/>
</dbReference>
<feature type="transmembrane region" description="Helical" evidence="9">
    <location>
        <begin position="636"/>
        <end position="662"/>
    </location>
</feature>
<keyword evidence="2" id="KW-0813">Transport</keyword>
<dbReference type="Proteomes" id="UP000011087">
    <property type="component" value="Unassembled WGS sequence"/>
</dbReference>
<dbReference type="InterPro" id="IPR024862">
    <property type="entry name" value="TRPV"/>
</dbReference>
<evidence type="ECO:0000256" key="8">
    <source>
        <dbReference type="ARBA" id="ARBA00023303"/>
    </source>
</evidence>
<evidence type="ECO:0000313" key="12">
    <source>
        <dbReference type="Proteomes" id="UP000011087"/>
    </source>
</evidence>
<gene>
    <name evidence="10" type="ORF">GUITHDRAFT_138675</name>
</gene>
<evidence type="ECO:0000256" key="7">
    <source>
        <dbReference type="ARBA" id="ARBA00023065"/>
    </source>
</evidence>
<dbReference type="RefSeq" id="XP_005832797.1">
    <property type="nucleotide sequence ID" value="XM_005832740.1"/>
</dbReference>
<dbReference type="GO" id="GO:0098703">
    <property type="term" value="P:calcium ion import across plasma membrane"/>
    <property type="evidence" value="ECO:0007669"/>
    <property type="project" value="TreeGrafter"/>
</dbReference>
<dbReference type="GO" id="GO:0005216">
    <property type="term" value="F:monoatomic ion channel activity"/>
    <property type="evidence" value="ECO:0007669"/>
    <property type="project" value="InterPro"/>
</dbReference>
<evidence type="ECO:0000313" key="11">
    <source>
        <dbReference type="EnsemblProtists" id="EKX45817"/>
    </source>
</evidence>
<dbReference type="SMART" id="SM00248">
    <property type="entry name" value="ANK"/>
    <property type="match status" value="4"/>
</dbReference>
<keyword evidence="9" id="KW-0812">Transmembrane</keyword>
<keyword evidence="6" id="KW-0106">Calcium</keyword>
<keyword evidence="9" id="KW-0472">Membrane</keyword>
<feature type="transmembrane region" description="Helical" evidence="9">
    <location>
        <begin position="458"/>
        <end position="481"/>
    </location>
</feature>
<keyword evidence="5" id="KW-0677">Repeat</keyword>
<organism evidence="10">
    <name type="scientific">Guillardia theta (strain CCMP2712)</name>
    <name type="common">Cryptophyte</name>
    <dbReference type="NCBI Taxonomy" id="905079"/>
    <lineage>
        <taxon>Eukaryota</taxon>
        <taxon>Cryptophyceae</taxon>
        <taxon>Pyrenomonadales</taxon>
        <taxon>Geminigeraceae</taxon>
        <taxon>Guillardia</taxon>
    </lineage>
</organism>
<evidence type="ECO:0000256" key="2">
    <source>
        <dbReference type="ARBA" id="ARBA00022448"/>
    </source>
</evidence>
<evidence type="ECO:0000256" key="3">
    <source>
        <dbReference type="ARBA" id="ARBA00022475"/>
    </source>
</evidence>
<keyword evidence="8" id="KW-0407">Ion channel</keyword>
<feature type="transmembrane region" description="Helical" evidence="9">
    <location>
        <begin position="570"/>
        <end position="596"/>
    </location>
</feature>
<dbReference type="OrthoDB" id="533508at2759"/>
<evidence type="ECO:0000256" key="4">
    <source>
        <dbReference type="ARBA" id="ARBA00022568"/>
    </source>
</evidence>
<feature type="transmembrane region" description="Helical" evidence="9">
    <location>
        <begin position="608"/>
        <end position="624"/>
    </location>
</feature>
<evidence type="ECO:0000256" key="1">
    <source>
        <dbReference type="ARBA" id="ARBA00004651"/>
    </source>
</evidence>
<accession>L1JC09</accession>
<evidence type="ECO:0000256" key="5">
    <source>
        <dbReference type="ARBA" id="ARBA00022737"/>
    </source>
</evidence>
<reference evidence="11" key="3">
    <citation type="submission" date="2015-06" db="UniProtKB">
        <authorList>
            <consortium name="EnsemblProtists"/>
        </authorList>
    </citation>
    <scope>IDENTIFICATION</scope>
</reference>
<dbReference type="PANTHER" id="PTHR10582:SF2">
    <property type="entry name" value="INACTIVE"/>
    <property type="match status" value="1"/>
</dbReference>
<keyword evidence="3" id="KW-1003">Cell membrane</keyword>
<reference evidence="12" key="2">
    <citation type="submission" date="2012-11" db="EMBL/GenBank/DDBJ databases">
        <authorList>
            <person name="Kuo A."/>
            <person name="Curtis B.A."/>
            <person name="Tanifuji G."/>
            <person name="Burki F."/>
            <person name="Gruber A."/>
            <person name="Irimia M."/>
            <person name="Maruyama S."/>
            <person name="Arias M.C."/>
            <person name="Ball S.G."/>
            <person name="Gile G.H."/>
            <person name="Hirakawa Y."/>
            <person name="Hopkins J.F."/>
            <person name="Rensing S.A."/>
            <person name="Schmutz J."/>
            <person name="Symeonidi A."/>
            <person name="Elias M."/>
            <person name="Eveleigh R.J."/>
            <person name="Herman E.K."/>
            <person name="Klute M.J."/>
            <person name="Nakayama T."/>
            <person name="Obornik M."/>
            <person name="Reyes-Prieto A."/>
            <person name="Armbrust E.V."/>
            <person name="Aves S.J."/>
            <person name="Beiko R.G."/>
            <person name="Coutinho P."/>
            <person name="Dacks J.B."/>
            <person name="Durnford D.G."/>
            <person name="Fast N.M."/>
            <person name="Green B.R."/>
            <person name="Grisdale C."/>
            <person name="Hempe F."/>
            <person name="Henrissat B."/>
            <person name="Hoppner M.P."/>
            <person name="Ishida K.-I."/>
            <person name="Kim E."/>
            <person name="Koreny L."/>
            <person name="Kroth P.G."/>
            <person name="Liu Y."/>
            <person name="Malik S.-B."/>
            <person name="Maier U.G."/>
            <person name="McRose D."/>
            <person name="Mock T."/>
            <person name="Neilson J.A."/>
            <person name="Onodera N.T."/>
            <person name="Poole A.M."/>
            <person name="Pritham E.J."/>
            <person name="Richards T.A."/>
            <person name="Rocap G."/>
            <person name="Roy S.W."/>
            <person name="Sarai C."/>
            <person name="Schaack S."/>
            <person name="Shirato S."/>
            <person name="Slamovits C.H."/>
            <person name="Spencer D.F."/>
            <person name="Suzuki S."/>
            <person name="Worden A.Z."/>
            <person name="Zauner S."/>
            <person name="Barry K."/>
            <person name="Bell C."/>
            <person name="Bharti A.K."/>
            <person name="Crow J.A."/>
            <person name="Grimwood J."/>
            <person name="Kramer R."/>
            <person name="Lindquist E."/>
            <person name="Lucas S."/>
            <person name="Salamov A."/>
            <person name="McFadden G.I."/>
            <person name="Lane C.E."/>
            <person name="Keeling P.J."/>
            <person name="Gray M.W."/>
            <person name="Grigoriev I.V."/>
            <person name="Archibald J.M."/>
        </authorList>
    </citation>
    <scope>NUCLEOTIDE SEQUENCE</scope>
    <source>
        <strain evidence="12">CCMP2712</strain>
    </source>
</reference>
<name>L1JC09_GUITC</name>
<reference evidence="10 12" key="1">
    <citation type="journal article" date="2012" name="Nature">
        <title>Algal genomes reveal evolutionary mosaicism and the fate of nucleomorphs.</title>
        <authorList>
            <consortium name="DOE Joint Genome Institute"/>
            <person name="Curtis B.A."/>
            <person name="Tanifuji G."/>
            <person name="Burki F."/>
            <person name="Gruber A."/>
            <person name="Irimia M."/>
            <person name="Maruyama S."/>
            <person name="Arias M.C."/>
            <person name="Ball S.G."/>
            <person name="Gile G.H."/>
            <person name="Hirakawa Y."/>
            <person name="Hopkins J.F."/>
            <person name="Kuo A."/>
            <person name="Rensing S.A."/>
            <person name="Schmutz J."/>
            <person name="Symeonidi A."/>
            <person name="Elias M."/>
            <person name="Eveleigh R.J."/>
            <person name="Herman E.K."/>
            <person name="Klute M.J."/>
            <person name="Nakayama T."/>
            <person name="Obornik M."/>
            <person name="Reyes-Prieto A."/>
            <person name="Armbrust E.V."/>
            <person name="Aves S.J."/>
            <person name="Beiko R.G."/>
            <person name="Coutinho P."/>
            <person name="Dacks J.B."/>
            <person name="Durnford D.G."/>
            <person name="Fast N.M."/>
            <person name="Green B.R."/>
            <person name="Grisdale C.J."/>
            <person name="Hempel F."/>
            <person name="Henrissat B."/>
            <person name="Hoppner M.P."/>
            <person name="Ishida K."/>
            <person name="Kim E."/>
            <person name="Koreny L."/>
            <person name="Kroth P.G."/>
            <person name="Liu Y."/>
            <person name="Malik S.B."/>
            <person name="Maier U.G."/>
            <person name="McRose D."/>
            <person name="Mock T."/>
            <person name="Neilson J.A."/>
            <person name="Onodera N.T."/>
            <person name="Poole A.M."/>
            <person name="Pritham E.J."/>
            <person name="Richards T.A."/>
            <person name="Rocap G."/>
            <person name="Roy S.W."/>
            <person name="Sarai C."/>
            <person name="Schaack S."/>
            <person name="Shirato S."/>
            <person name="Slamovits C.H."/>
            <person name="Spencer D.F."/>
            <person name="Suzuki S."/>
            <person name="Worden A.Z."/>
            <person name="Zauner S."/>
            <person name="Barry K."/>
            <person name="Bell C."/>
            <person name="Bharti A.K."/>
            <person name="Crow J.A."/>
            <person name="Grimwood J."/>
            <person name="Kramer R."/>
            <person name="Lindquist E."/>
            <person name="Lucas S."/>
            <person name="Salamov A."/>
            <person name="McFadden G.I."/>
            <person name="Lane C.E."/>
            <person name="Keeling P.J."/>
            <person name="Gray M.W."/>
            <person name="Grigoriev I.V."/>
            <person name="Archibald J.M."/>
        </authorList>
    </citation>
    <scope>NUCLEOTIDE SEQUENCE</scope>
    <source>
        <strain evidence="10 12">CCMP2712</strain>
    </source>
</reference>
<dbReference type="InterPro" id="IPR002110">
    <property type="entry name" value="Ankyrin_rpt"/>
</dbReference>
<evidence type="ECO:0000313" key="10">
    <source>
        <dbReference type="EMBL" id="EKX45817.1"/>
    </source>
</evidence>
<sequence length="721" mass="81578">MASGEYELRVAMDRATSMRRKRELLHRYNMAVMHASPAMEVIKSFRERSEKEPTQNWGREFVERVRSFMPVVGAAGDRLAHLCLFAGAEEIFYFLLGSEFCDAFGASAAMADDLTPWESRMNFEREGDVGLYTGMTCLHIAIIQGNNRLTHTLLDKFPELALRGLEGVAFKPCRWIKRGEAETWRGWRSLLRGRWGHSNIQVNLMSSFDLGNTTMSLAVCRGDQVLCERVAAAMPDVTLDDMARQQDCAGNTILHKVVQFRKHDVLRWLLTVVSDRRCWEMENNEGLTPLTLAAILGFNDVLHSMLTTSLYCRSINLDFASHVDICCDRLVMSGRGGQGKQPINLLDCSVLAGVENYQGNLLVQEFVKENWRKYGVKAYLKLVLLPFLLVTILAHVLFALRAHEVQRNWLNAWANNCTANVTYRLECARESYSETYGRLSWTKNFSSLSAVDKLGAAVFVYELLATGICSFWCFAFFYLALLTYMRNNLKFCLRSLDWRSSFIVVFPAFLGLGCGVTFLAAFISRLCERETLELDFLRSSAVLLGSLAVFLMVPFRYLGRIVLVVCDVCLDALAPCLTLFLLSALAFSLASFALSVNLFESSVPYSEIVYTLFYVSLGYFDVLGKSSLIAETRTRWIGIILAILFIFLNCLIFLALLVSFMFKAFSNQEQQAQARHSYVQAQILLSLGQHMTLPAKEKLRKIHRIPRAAMGLGMSHNEVIY</sequence>
<feature type="transmembrane region" description="Helical" evidence="9">
    <location>
        <begin position="378"/>
        <end position="400"/>
    </location>
</feature>
<dbReference type="KEGG" id="gtt:GUITHDRAFT_138675"/>
<dbReference type="GeneID" id="17302568"/>
<dbReference type="Gene3D" id="1.25.40.20">
    <property type="entry name" value="Ankyrin repeat-containing domain"/>
    <property type="match status" value="1"/>
</dbReference>
<dbReference type="EnsemblProtists" id="EKX45817">
    <property type="protein sequence ID" value="EKX45817"/>
    <property type="gene ID" value="GUITHDRAFT_138675"/>
</dbReference>
<evidence type="ECO:0000256" key="9">
    <source>
        <dbReference type="SAM" id="Phobius"/>
    </source>
</evidence>
<dbReference type="PANTHER" id="PTHR10582">
    <property type="entry name" value="TRANSIENT RECEPTOR POTENTIAL ION CHANNEL PROTEIN"/>
    <property type="match status" value="1"/>
</dbReference>
<comment type="subcellular location">
    <subcellularLocation>
        <location evidence="1">Cell membrane</location>
        <topology evidence="1">Multi-pass membrane protein</topology>
    </subcellularLocation>
</comment>
<dbReference type="STRING" id="905079.L1JC09"/>
<evidence type="ECO:0000256" key="6">
    <source>
        <dbReference type="ARBA" id="ARBA00022837"/>
    </source>
</evidence>
<dbReference type="GO" id="GO:0005886">
    <property type="term" value="C:plasma membrane"/>
    <property type="evidence" value="ECO:0007669"/>
    <property type="project" value="UniProtKB-SubCell"/>
</dbReference>
<keyword evidence="9" id="KW-1133">Transmembrane helix</keyword>
<dbReference type="AlphaFoldDB" id="L1JC09"/>
<dbReference type="InterPro" id="IPR036770">
    <property type="entry name" value="Ankyrin_rpt-contain_sf"/>
</dbReference>
<protein>
    <submittedName>
        <fullName evidence="10 11">Uncharacterized protein</fullName>
    </submittedName>
</protein>
<feature type="transmembrane region" description="Helical" evidence="9">
    <location>
        <begin position="502"/>
        <end position="524"/>
    </location>
</feature>